<reference evidence="2 3" key="1">
    <citation type="submission" date="2024-03" db="EMBL/GenBank/DDBJ databases">
        <title>Genome-scale model development and genomic sequencing of the oleaginous clade Lipomyces.</title>
        <authorList>
            <consortium name="Lawrence Berkeley National Laboratory"/>
            <person name="Czajka J.J."/>
            <person name="Han Y."/>
            <person name="Kim J."/>
            <person name="Mondo S.J."/>
            <person name="Hofstad B.A."/>
            <person name="Robles A."/>
            <person name="Haridas S."/>
            <person name="Riley R."/>
            <person name="LaButti K."/>
            <person name="Pangilinan J."/>
            <person name="Andreopoulos W."/>
            <person name="Lipzen A."/>
            <person name="Yan J."/>
            <person name="Wang M."/>
            <person name="Ng V."/>
            <person name="Grigoriev I.V."/>
            <person name="Spatafora J.W."/>
            <person name="Magnuson J.K."/>
            <person name="Baker S.E."/>
            <person name="Pomraning K.R."/>
        </authorList>
    </citation>
    <scope>NUCLEOTIDE SEQUENCE [LARGE SCALE GENOMIC DNA]</scope>
    <source>
        <strain evidence="2 3">Phaff 52-87</strain>
    </source>
</reference>
<organism evidence="2 3">
    <name type="scientific">Myxozyma melibiosi</name>
    <dbReference type="NCBI Taxonomy" id="54550"/>
    <lineage>
        <taxon>Eukaryota</taxon>
        <taxon>Fungi</taxon>
        <taxon>Dikarya</taxon>
        <taxon>Ascomycota</taxon>
        <taxon>Saccharomycotina</taxon>
        <taxon>Lipomycetes</taxon>
        <taxon>Lipomycetales</taxon>
        <taxon>Lipomycetaceae</taxon>
        <taxon>Myxozyma</taxon>
    </lineage>
</organism>
<evidence type="ECO:0000313" key="3">
    <source>
        <dbReference type="Proteomes" id="UP001498771"/>
    </source>
</evidence>
<feature type="compositionally biased region" description="Acidic residues" evidence="1">
    <location>
        <begin position="261"/>
        <end position="272"/>
    </location>
</feature>
<feature type="compositionally biased region" description="Basic and acidic residues" evidence="1">
    <location>
        <begin position="151"/>
        <end position="163"/>
    </location>
</feature>
<feature type="region of interest" description="Disordered" evidence="1">
    <location>
        <begin position="28"/>
        <end position="455"/>
    </location>
</feature>
<dbReference type="EMBL" id="JBBJBU010000001">
    <property type="protein sequence ID" value="KAK7208390.1"/>
    <property type="molecule type" value="Genomic_DNA"/>
</dbReference>
<dbReference type="Proteomes" id="UP001498771">
    <property type="component" value="Unassembled WGS sequence"/>
</dbReference>
<protein>
    <submittedName>
        <fullName evidence="2">Uncharacterized protein</fullName>
    </submittedName>
</protein>
<name>A0ABR1FEX2_9ASCO</name>
<feature type="compositionally biased region" description="Low complexity" evidence="1">
    <location>
        <begin position="432"/>
        <end position="451"/>
    </location>
</feature>
<dbReference type="RefSeq" id="XP_064771423.1">
    <property type="nucleotide sequence ID" value="XM_064910979.1"/>
</dbReference>
<evidence type="ECO:0000313" key="2">
    <source>
        <dbReference type="EMBL" id="KAK7208390.1"/>
    </source>
</evidence>
<accession>A0ABR1FEX2</accession>
<keyword evidence="3" id="KW-1185">Reference proteome</keyword>
<feature type="compositionally biased region" description="Low complexity" evidence="1">
    <location>
        <begin position="52"/>
        <end position="63"/>
    </location>
</feature>
<proteinExistence type="predicted"/>
<gene>
    <name evidence="2" type="ORF">BZA70DRAFT_265672</name>
</gene>
<dbReference type="GeneID" id="90036491"/>
<feature type="compositionally biased region" description="Polar residues" evidence="1">
    <location>
        <begin position="365"/>
        <end position="376"/>
    </location>
</feature>
<evidence type="ECO:0000256" key="1">
    <source>
        <dbReference type="SAM" id="MobiDB-lite"/>
    </source>
</evidence>
<feature type="compositionally biased region" description="Basic and acidic residues" evidence="1">
    <location>
        <begin position="80"/>
        <end position="97"/>
    </location>
</feature>
<sequence>MAPQRKKVKTEYSQSRLAAFADGFRFPRRPRLHELMRPRPNDGGGDNQARLSSFTSESAETAARGSSMSEVGEQEVTEDSAERREIKEEVDVWEDARSTSIERSTLKSEFNDDSQSQSFKAAQEEYNGYGDMVPSSSPLLDRRLRSTSSEAGERSNGWEEMKRYVASSDTEEYYQDSPNSSPVSDKILGDDASLLNRCGSSPLKSRTMESRCGVDDEDRDDISSVPETEYDSLELTPDPMSVERDNLQEDITVPSSQWSECESEITSDTEDPEGLHALILSLGSPRSRHRLLTPSTRLRKTSKDGLSPSRRKLLERTRALYSPTAFPSAQPQRINQSTRTSSTNTNDDKDAAADSSMQLVFDQLSPLNSASPSQLSLGEPPRIADSADESSKPATAKRSLYSSFAAVAQTESAGPSEEQQEQPKRQTLRFQRNMSFASRRSSSESTTNETAEAADRKLGKACDSLLSSLPLPQDSLFSIQQPQANSCSLAPSLD</sequence>
<feature type="compositionally biased region" description="Polar residues" evidence="1">
    <location>
        <begin position="325"/>
        <end position="334"/>
    </location>
</feature>
<feature type="compositionally biased region" description="Low complexity" evidence="1">
    <location>
        <begin position="335"/>
        <end position="345"/>
    </location>
</feature>
<comment type="caution">
    <text evidence="2">The sequence shown here is derived from an EMBL/GenBank/DDBJ whole genome shotgun (WGS) entry which is preliminary data.</text>
</comment>